<dbReference type="RefSeq" id="WP_122907355.1">
    <property type="nucleotide sequence ID" value="NZ_CBCSBE010000011.1"/>
</dbReference>
<evidence type="ECO:0000256" key="12">
    <source>
        <dbReference type="ARBA" id="ARBA00049091"/>
    </source>
</evidence>
<dbReference type="InterPro" id="IPR013766">
    <property type="entry name" value="Thioredoxin_domain"/>
</dbReference>
<gene>
    <name evidence="15" type="ORF">EDM52_01435</name>
</gene>
<evidence type="ECO:0000256" key="4">
    <source>
        <dbReference type="ARBA" id="ARBA00022559"/>
    </source>
</evidence>
<evidence type="ECO:0000256" key="6">
    <source>
        <dbReference type="ARBA" id="ARBA00023002"/>
    </source>
</evidence>
<comment type="caution">
    <text evidence="15">The sequence shown here is derived from an EMBL/GenBank/DDBJ whole genome shotgun (WGS) entry which is preliminary data.</text>
</comment>
<dbReference type="GO" id="GO:0034599">
    <property type="term" value="P:cellular response to oxidative stress"/>
    <property type="evidence" value="ECO:0007669"/>
    <property type="project" value="TreeGrafter"/>
</dbReference>
<keyword evidence="5" id="KW-0049">Antioxidant</keyword>
<dbReference type="InterPro" id="IPR024706">
    <property type="entry name" value="Peroxiredoxin_AhpC-typ"/>
</dbReference>
<comment type="catalytic activity">
    <reaction evidence="12">
        <text>a hydroperoxide + [thioredoxin]-dithiol = an alcohol + [thioredoxin]-disulfide + H2O</text>
        <dbReference type="Rhea" id="RHEA:62620"/>
        <dbReference type="Rhea" id="RHEA-COMP:10698"/>
        <dbReference type="Rhea" id="RHEA-COMP:10700"/>
        <dbReference type="ChEBI" id="CHEBI:15377"/>
        <dbReference type="ChEBI" id="CHEBI:29950"/>
        <dbReference type="ChEBI" id="CHEBI:30879"/>
        <dbReference type="ChEBI" id="CHEBI:35924"/>
        <dbReference type="ChEBI" id="CHEBI:50058"/>
        <dbReference type="EC" id="1.11.1.24"/>
    </reaction>
</comment>
<dbReference type="CDD" id="cd03017">
    <property type="entry name" value="PRX_BCP"/>
    <property type="match status" value="1"/>
</dbReference>
<dbReference type="GO" id="GO:0005737">
    <property type="term" value="C:cytoplasm"/>
    <property type="evidence" value="ECO:0007669"/>
    <property type="project" value="TreeGrafter"/>
</dbReference>
<dbReference type="Gene3D" id="3.40.30.10">
    <property type="entry name" value="Glutaredoxin"/>
    <property type="match status" value="1"/>
</dbReference>
<dbReference type="PANTHER" id="PTHR42801:SF4">
    <property type="entry name" value="AHPC_TSA FAMILY PROTEIN"/>
    <property type="match status" value="1"/>
</dbReference>
<dbReference type="GO" id="GO:0045454">
    <property type="term" value="P:cell redox homeostasis"/>
    <property type="evidence" value="ECO:0007669"/>
    <property type="project" value="TreeGrafter"/>
</dbReference>
<organism evidence="15 16">
    <name type="scientific">Brevibacillus invocatus</name>
    <dbReference type="NCBI Taxonomy" id="173959"/>
    <lineage>
        <taxon>Bacteria</taxon>
        <taxon>Bacillati</taxon>
        <taxon>Bacillota</taxon>
        <taxon>Bacilli</taxon>
        <taxon>Bacillales</taxon>
        <taxon>Paenibacillaceae</taxon>
        <taxon>Brevibacillus</taxon>
    </lineage>
</organism>
<dbReference type="Pfam" id="PF00578">
    <property type="entry name" value="AhpC-TSA"/>
    <property type="match status" value="1"/>
</dbReference>
<keyword evidence="4" id="KW-0575">Peroxidase</keyword>
<evidence type="ECO:0000256" key="10">
    <source>
        <dbReference type="ARBA" id="ARBA00038489"/>
    </source>
</evidence>
<name>A0A3M8CQ31_9BACL</name>
<keyword evidence="16" id="KW-1185">Reference proteome</keyword>
<keyword evidence="8" id="KW-0676">Redox-active center</keyword>
<evidence type="ECO:0000256" key="3">
    <source>
        <dbReference type="ARBA" id="ARBA00013017"/>
    </source>
</evidence>
<dbReference type="PIRSF" id="PIRSF000239">
    <property type="entry name" value="AHPC"/>
    <property type="match status" value="1"/>
</dbReference>
<feature type="domain" description="Thioredoxin" evidence="14">
    <location>
        <begin position="2"/>
        <end position="146"/>
    </location>
</feature>
<dbReference type="AlphaFoldDB" id="A0A3M8CQ31"/>
<comment type="subunit">
    <text evidence="2">Monomer.</text>
</comment>
<dbReference type="GO" id="GO:0008379">
    <property type="term" value="F:thioredoxin peroxidase activity"/>
    <property type="evidence" value="ECO:0007669"/>
    <property type="project" value="TreeGrafter"/>
</dbReference>
<comment type="function">
    <text evidence="1">Thiol-specific peroxidase that catalyzes the reduction of hydrogen peroxide and organic hydroperoxides to water and alcohols, respectively. Plays a role in cell protection against oxidative stress by detoxifying peroxides and as sensor of hydrogen peroxide-mediated signaling events.</text>
</comment>
<dbReference type="EC" id="1.11.1.24" evidence="3"/>
<dbReference type="InterPro" id="IPR000866">
    <property type="entry name" value="AhpC/TSA"/>
</dbReference>
<dbReference type="Proteomes" id="UP000282028">
    <property type="component" value="Unassembled WGS sequence"/>
</dbReference>
<dbReference type="PANTHER" id="PTHR42801">
    <property type="entry name" value="THIOREDOXIN-DEPENDENT PEROXIDE REDUCTASE"/>
    <property type="match status" value="1"/>
</dbReference>
<feature type="active site" description="Cysteine sulfenic acid (-SOH) intermediate; for peroxidase activity" evidence="13">
    <location>
        <position position="44"/>
    </location>
</feature>
<evidence type="ECO:0000256" key="9">
    <source>
        <dbReference type="ARBA" id="ARBA00032824"/>
    </source>
</evidence>
<evidence type="ECO:0000256" key="8">
    <source>
        <dbReference type="ARBA" id="ARBA00023284"/>
    </source>
</evidence>
<reference evidence="15 16" key="1">
    <citation type="submission" date="2018-10" db="EMBL/GenBank/DDBJ databases">
        <title>Phylogenomics of Brevibacillus.</title>
        <authorList>
            <person name="Dunlap C."/>
        </authorList>
    </citation>
    <scope>NUCLEOTIDE SEQUENCE [LARGE SCALE GENOMIC DNA]</scope>
    <source>
        <strain evidence="15 16">JCM 12215</strain>
    </source>
</reference>
<keyword evidence="7" id="KW-1015">Disulfide bond</keyword>
<sequence length="146" mass="16395">MLKPGMSAPAFTAESTAGTIRLQDYLGQKNIVLIFYPGDDTPVCTKQLCGIQDRYSELEKLDTIVLGINPADLNKHQAFSDKFSYSFPLVVDEQEKIRESYDVGKILGLFFQQRIVYIIGKDQKIRYAKKGNPPVSELMQVISAQS</sequence>
<evidence type="ECO:0000256" key="11">
    <source>
        <dbReference type="ARBA" id="ARBA00041373"/>
    </source>
</evidence>
<evidence type="ECO:0000256" key="5">
    <source>
        <dbReference type="ARBA" id="ARBA00022862"/>
    </source>
</evidence>
<evidence type="ECO:0000256" key="7">
    <source>
        <dbReference type="ARBA" id="ARBA00023157"/>
    </source>
</evidence>
<evidence type="ECO:0000256" key="1">
    <source>
        <dbReference type="ARBA" id="ARBA00003330"/>
    </source>
</evidence>
<evidence type="ECO:0000256" key="2">
    <source>
        <dbReference type="ARBA" id="ARBA00011245"/>
    </source>
</evidence>
<keyword evidence="6" id="KW-0560">Oxidoreductase</keyword>
<evidence type="ECO:0000256" key="13">
    <source>
        <dbReference type="PIRSR" id="PIRSR000239-1"/>
    </source>
</evidence>
<dbReference type="PROSITE" id="PS51352">
    <property type="entry name" value="THIOREDOXIN_2"/>
    <property type="match status" value="1"/>
</dbReference>
<dbReference type="SUPFAM" id="SSF52833">
    <property type="entry name" value="Thioredoxin-like"/>
    <property type="match status" value="1"/>
</dbReference>
<accession>A0A3M8CQ31</accession>
<dbReference type="EMBL" id="RHHR01000003">
    <property type="protein sequence ID" value="RNB76995.1"/>
    <property type="molecule type" value="Genomic_DNA"/>
</dbReference>
<comment type="similarity">
    <text evidence="10">Belongs to the peroxiredoxin family. BCP/PrxQ subfamily.</text>
</comment>
<evidence type="ECO:0000259" key="14">
    <source>
        <dbReference type="PROSITE" id="PS51352"/>
    </source>
</evidence>
<evidence type="ECO:0000313" key="15">
    <source>
        <dbReference type="EMBL" id="RNB76995.1"/>
    </source>
</evidence>
<proteinExistence type="inferred from homology"/>
<dbReference type="OrthoDB" id="9812811at2"/>
<dbReference type="InterPro" id="IPR050924">
    <property type="entry name" value="Peroxiredoxin_BCP/PrxQ"/>
</dbReference>
<dbReference type="InterPro" id="IPR036249">
    <property type="entry name" value="Thioredoxin-like_sf"/>
</dbReference>
<evidence type="ECO:0000313" key="16">
    <source>
        <dbReference type="Proteomes" id="UP000282028"/>
    </source>
</evidence>
<protein>
    <recommendedName>
        <fullName evidence="3">thioredoxin-dependent peroxiredoxin</fullName>
        <ecNumber evidence="3">1.11.1.24</ecNumber>
    </recommendedName>
    <alternativeName>
        <fullName evidence="11">Bacterioferritin comigratory protein</fullName>
    </alternativeName>
    <alternativeName>
        <fullName evidence="9">Thioredoxin peroxidase</fullName>
    </alternativeName>
</protein>